<evidence type="ECO:0000313" key="2">
    <source>
        <dbReference type="EMBL" id="KAK3943905.1"/>
    </source>
</evidence>
<name>A0AAN6NEC5_9PEZI</name>
<organism evidence="2 3">
    <name type="scientific">Diplogelasinospora grovesii</name>
    <dbReference type="NCBI Taxonomy" id="303347"/>
    <lineage>
        <taxon>Eukaryota</taxon>
        <taxon>Fungi</taxon>
        <taxon>Dikarya</taxon>
        <taxon>Ascomycota</taxon>
        <taxon>Pezizomycotina</taxon>
        <taxon>Sordariomycetes</taxon>
        <taxon>Sordariomycetidae</taxon>
        <taxon>Sordariales</taxon>
        <taxon>Diplogelasinosporaceae</taxon>
        <taxon>Diplogelasinospora</taxon>
    </lineage>
</organism>
<proteinExistence type="predicted"/>
<feature type="transmembrane region" description="Helical" evidence="1">
    <location>
        <begin position="12"/>
        <end position="30"/>
    </location>
</feature>
<sequence length="155" mass="18439">MLKERVTLGPRFALVIVSFLLFTLVIFTWLEERTWAWWLENTQRDTRSRKVWDGMTKEEKNRVAGEIIQFVEDIAQNTSSVFMRLQGENLSTDDPVDYSVERTRKERHECRSGANMSSSWGWRHGWESNSVWSWEPALQSLKRRRRICNCKRAVL</sequence>
<evidence type="ECO:0000256" key="1">
    <source>
        <dbReference type="SAM" id="Phobius"/>
    </source>
</evidence>
<keyword evidence="1" id="KW-0812">Transmembrane</keyword>
<dbReference type="EMBL" id="MU853762">
    <property type="protein sequence ID" value="KAK3943905.1"/>
    <property type="molecule type" value="Genomic_DNA"/>
</dbReference>
<keyword evidence="1" id="KW-0472">Membrane</keyword>
<reference evidence="3" key="1">
    <citation type="journal article" date="2023" name="Mol. Phylogenet. Evol.">
        <title>Genome-scale phylogeny and comparative genomics of the fungal order Sordariales.</title>
        <authorList>
            <person name="Hensen N."/>
            <person name="Bonometti L."/>
            <person name="Westerberg I."/>
            <person name="Brannstrom I.O."/>
            <person name="Guillou S."/>
            <person name="Cros-Aarteil S."/>
            <person name="Calhoun S."/>
            <person name="Haridas S."/>
            <person name="Kuo A."/>
            <person name="Mondo S."/>
            <person name="Pangilinan J."/>
            <person name="Riley R."/>
            <person name="LaButti K."/>
            <person name="Andreopoulos B."/>
            <person name="Lipzen A."/>
            <person name="Chen C."/>
            <person name="Yan M."/>
            <person name="Daum C."/>
            <person name="Ng V."/>
            <person name="Clum A."/>
            <person name="Steindorff A."/>
            <person name="Ohm R.A."/>
            <person name="Martin F."/>
            <person name="Silar P."/>
            <person name="Natvig D.O."/>
            <person name="Lalanne C."/>
            <person name="Gautier V."/>
            <person name="Ament-Velasquez S.L."/>
            <person name="Kruys A."/>
            <person name="Hutchinson M.I."/>
            <person name="Powell A.J."/>
            <person name="Barry K."/>
            <person name="Miller A.N."/>
            <person name="Grigoriev I.V."/>
            <person name="Debuchy R."/>
            <person name="Gladieux P."/>
            <person name="Hiltunen Thoren M."/>
            <person name="Johannesson H."/>
        </authorList>
    </citation>
    <scope>NUCLEOTIDE SEQUENCE [LARGE SCALE GENOMIC DNA]</scope>
    <source>
        <strain evidence="3">CBS 340.73</strain>
    </source>
</reference>
<accession>A0AAN6NEC5</accession>
<protein>
    <submittedName>
        <fullName evidence="2">Uncharacterized protein</fullName>
    </submittedName>
</protein>
<evidence type="ECO:0000313" key="3">
    <source>
        <dbReference type="Proteomes" id="UP001303473"/>
    </source>
</evidence>
<dbReference type="AlphaFoldDB" id="A0AAN6NEC5"/>
<dbReference type="Proteomes" id="UP001303473">
    <property type="component" value="Unassembled WGS sequence"/>
</dbReference>
<keyword evidence="3" id="KW-1185">Reference proteome</keyword>
<gene>
    <name evidence="2" type="ORF">QBC46DRAFT_404814</name>
</gene>
<comment type="caution">
    <text evidence="2">The sequence shown here is derived from an EMBL/GenBank/DDBJ whole genome shotgun (WGS) entry which is preliminary data.</text>
</comment>
<keyword evidence="1" id="KW-1133">Transmembrane helix</keyword>